<dbReference type="PROSITE" id="PS00716">
    <property type="entry name" value="SIGMA70_2"/>
    <property type="match status" value="1"/>
</dbReference>
<organism evidence="2">
    <name type="scientific">marine sediment metagenome</name>
    <dbReference type="NCBI Taxonomy" id="412755"/>
    <lineage>
        <taxon>unclassified sequences</taxon>
        <taxon>metagenomes</taxon>
        <taxon>ecological metagenomes</taxon>
    </lineage>
</organism>
<dbReference type="SUPFAM" id="SSF88659">
    <property type="entry name" value="Sigma3 and sigma4 domains of RNA polymerase sigma factors"/>
    <property type="match status" value="1"/>
</dbReference>
<dbReference type="PRINTS" id="PR00046">
    <property type="entry name" value="SIGMA70FCT"/>
</dbReference>
<proteinExistence type="predicted"/>
<dbReference type="Gene3D" id="1.10.10.10">
    <property type="entry name" value="Winged helix-like DNA-binding domain superfamily/Winged helix DNA-binding domain"/>
    <property type="match status" value="1"/>
</dbReference>
<dbReference type="PANTHER" id="PTHR30603">
    <property type="entry name" value="RNA POLYMERASE SIGMA FACTOR RPO"/>
    <property type="match status" value="1"/>
</dbReference>
<dbReference type="InterPro" id="IPR036388">
    <property type="entry name" value="WH-like_DNA-bd_sf"/>
</dbReference>
<dbReference type="GO" id="GO:0006352">
    <property type="term" value="P:DNA-templated transcription initiation"/>
    <property type="evidence" value="ECO:0007669"/>
    <property type="project" value="InterPro"/>
</dbReference>
<protein>
    <recommendedName>
        <fullName evidence="1">RNA polymerase sigma-70 domain-containing protein</fullName>
    </recommendedName>
</protein>
<feature type="domain" description="RNA polymerase sigma-70" evidence="1">
    <location>
        <begin position="65"/>
        <end position="91"/>
    </location>
</feature>
<comment type="caution">
    <text evidence="2">The sequence shown here is derived from an EMBL/GenBank/DDBJ whole genome shotgun (WGS) entry which is preliminary data.</text>
</comment>
<dbReference type="AlphaFoldDB" id="X0V6V1"/>
<dbReference type="GO" id="GO:0003700">
    <property type="term" value="F:DNA-binding transcription factor activity"/>
    <property type="evidence" value="ECO:0007669"/>
    <property type="project" value="InterPro"/>
</dbReference>
<dbReference type="CDD" id="cd06171">
    <property type="entry name" value="Sigma70_r4"/>
    <property type="match status" value="1"/>
</dbReference>
<accession>X0V6V1</accession>
<sequence>KPKWVKEERVSFGDFIKDTAVEAPDEATGYAILKDKIGEVLDTLTERERTVLIQRFGLLDGKQKTLEEVGVMFKVTRERIRQIEAKALRKMRHPTRSRELDAFMDLTGGSE</sequence>
<dbReference type="InterPro" id="IPR014284">
    <property type="entry name" value="RNA_pol_sigma-70_dom"/>
</dbReference>
<reference evidence="2" key="1">
    <citation type="journal article" date="2014" name="Front. Microbiol.">
        <title>High frequency of phylogenetically diverse reductive dehalogenase-homologous genes in deep subseafloor sedimentary metagenomes.</title>
        <authorList>
            <person name="Kawai M."/>
            <person name="Futagami T."/>
            <person name="Toyoda A."/>
            <person name="Takaki Y."/>
            <person name="Nishi S."/>
            <person name="Hori S."/>
            <person name="Arai W."/>
            <person name="Tsubouchi T."/>
            <person name="Morono Y."/>
            <person name="Uchiyama I."/>
            <person name="Ito T."/>
            <person name="Fujiyama A."/>
            <person name="Inagaki F."/>
            <person name="Takami H."/>
        </authorList>
    </citation>
    <scope>NUCLEOTIDE SEQUENCE</scope>
    <source>
        <strain evidence="2">Expedition CK06-06</strain>
    </source>
</reference>
<evidence type="ECO:0000313" key="2">
    <source>
        <dbReference type="EMBL" id="GAG13840.1"/>
    </source>
</evidence>
<dbReference type="InterPro" id="IPR013324">
    <property type="entry name" value="RNA_pol_sigma_r3/r4-like"/>
</dbReference>
<evidence type="ECO:0000259" key="1">
    <source>
        <dbReference type="PROSITE" id="PS00716"/>
    </source>
</evidence>
<dbReference type="EMBL" id="BARS01021147">
    <property type="protein sequence ID" value="GAG13840.1"/>
    <property type="molecule type" value="Genomic_DNA"/>
</dbReference>
<dbReference type="Pfam" id="PF04545">
    <property type="entry name" value="Sigma70_r4"/>
    <property type="match status" value="1"/>
</dbReference>
<dbReference type="InterPro" id="IPR050239">
    <property type="entry name" value="Sigma-70_RNA_pol_init_factors"/>
</dbReference>
<dbReference type="InterPro" id="IPR000943">
    <property type="entry name" value="RNA_pol_sigma70"/>
</dbReference>
<dbReference type="InterPro" id="IPR007630">
    <property type="entry name" value="RNA_pol_sigma70_r4"/>
</dbReference>
<dbReference type="NCBIfam" id="TIGR02937">
    <property type="entry name" value="sigma70-ECF"/>
    <property type="match status" value="1"/>
</dbReference>
<feature type="non-terminal residue" evidence="2">
    <location>
        <position position="1"/>
    </location>
</feature>
<gene>
    <name evidence="2" type="ORF">S01H1_34017</name>
</gene>
<name>X0V6V1_9ZZZZ</name>
<dbReference type="PANTHER" id="PTHR30603:SF60">
    <property type="entry name" value="RNA POLYMERASE SIGMA FACTOR RPOD"/>
    <property type="match status" value="1"/>
</dbReference>